<dbReference type="PANTHER" id="PTHR22966:SF61">
    <property type="entry name" value="2-AMINOETHANETHIOL DIOXYGENASE"/>
    <property type="match status" value="1"/>
</dbReference>
<dbReference type="Gene3D" id="2.60.120.10">
    <property type="entry name" value="Jelly Rolls"/>
    <property type="match status" value="1"/>
</dbReference>
<reference evidence="5" key="1">
    <citation type="journal article" date="2013" name="Nature">
        <title>Pan genome of the phytoplankton Emiliania underpins its global distribution.</title>
        <authorList>
            <person name="Read B.A."/>
            <person name="Kegel J."/>
            <person name="Klute M.J."/>
            <person name="Kuo A."/>
            <person name="Lefebvre S.C."/>
            <person name="Maumus F."/>
            <person name="Mayer C."/>
            <person name="Miller J."/>
            <person name="Monier A."/>
            <person name="Salamov A."/>
            <person name="Young J."/>
            <person name="Aguilar M."/>
            <person name="Claverie J.M."/>
            <person name="Frickenhaus S."/>
            <person name="Gonzalez K."/>
            <person name="Herman E.K."/>
            <person name="Lin Y.C."/>
            <person name="Napier J."/>
            <person name="Ogata H."/>
            <person name="Sarno A.F."/>
            <person name="Shmutz J."/>
            <person name="Schroeder D."/>
            <person name="de Vargas C."/>
            <person name="Verret F."/>
            <person name="von Dassow P."/>
            <person name="Valentin K."/>
            <person name="Van de Peer Y."/>
            <person name="Wheeler G."/>
            <person name="Dacks J.B."/>
            <person name="Delwiche C.F."/>
            <person name="Dyhrman S.T."/>
            <person name="Glockner G."/>
            <person name="John U."/>
            <person name="Richards T."/>
            <person name="Worden A.Z."/>
            <person name="Zhang X."/>
            <person name="Grigoriev I.V."/>
            <person name="Allen A.E."/>
            <person name="Bidle K."/>
            <person name="Borodovsky M."/>
            <person name="Bowler C."/>
            <person name="Brownlee C."/>
            <person name="Cock J.M."/>
            <person name="Elias M."/>
            <person name="Gladyshev V.N."/>
            <person name="Groth M."/>
            <person name="Guda C."/>
            <person name="Hadaegh A."/>
            <person name="Iglesias-Rodriguez M.D."/>
            <person name="Jenkins J."/>
            <person name="Jones B.M."/>
            <person name="Lawson T."/>
            <person name="Leese F."/>
            <person name="Lindquist E."/>
            <person name="Lobanov A."/>
            <person name="Lomsadze A."/>
            <person name="Malik S.B."/>
            <person name="Marsh M.E."/>
            <person name="Mackinder L."/>
            <person name="Mock T."/>
            <person name="Mueller-Roeber B."/>
            <person name="Pagarete A."/>
            <person name="Parker M."/>
            <person name="Probert I."/>
            <person name="Quesneville H."/>
            <person name="Raines C."/>
            <person name="Rensing S.A."/>
            <person name="Riano-Pachon D.M."/>
            <person name="Richier S."/>
            <person name="Rokitta S."/>
            <person name="Shiraiwa Y."/>
            <person name="Soanes D.M."/>
            <person name="van der Giezen M."/>
            <person name="Wahlund T.M."/>
            <person name="Williams B."/>
            <person name="Wilson W."/>
            <person name="Wolfe G."/>
            <person name="Wurch L.L."/>
        </authorList>
    </citation>
    <scope>NUCLEOTIDE SEQUENCE</scope>
</reference>
<dbReference type="PANTHER" id="PTHR22966">
    <property type="entry name" value="2-AMINOETHANETHIOL DIOXYGENASE"/>
    <property type="match status" value="1"/>
</dbReference>
<dbReference type="GO" id="GO:0046872">
    <property type="term" value="F:metal ion binding"/>
    <property type="evidence" value="ECO:0007669"/>
    <property type="project" value="UniProtKB-KW"/>
</dbReference>
<dbReference type="InterPro" id="IPR014710">
    <property type="entry name" value="RmlC-like_jellyroll"/>
</dbReference>
<accession>A0A0D3KL07</accession>
<dbReference type="Pfam" id="PF07847">
    <property type="entry name" value="PCO_ADO"/>
    <property type="match status" value="1"/>
</dbReference>
<dbReference type="GO" id="GO:0016702">
    <property type="term" value="F:oxidoreductase activity, acting on single donors with incorporation of molecular oxygen, incorporation of two atoms of oxygen"/>
    <property type="evidence" value="ECO:0007669"/>
    <property type="project" value="InterPro"/>
</dbReference>
<evidence type="ECO:0000256" key="1">
    <source>
        <dbReference type="ARBA" id="ARBA00022723"/>
    </source>
</evidence>
<evidence type="ECO:0000256" key="2">
    <source>
        <dbReference type="ARBA" id="ARBA00023002"/>
    </source>
</evidence>
<dbReference type="InterPro" id="IPR012864">
    <property type="entry name" value="PCO/ADO"/>
</dbReference>
<dbReference type="HOGENOM" id="CLU_061320_3_2_1"/>
<dbReference type="EnsemblProtists" id="EOD36442">
    <property type="protein sequence ID" value="EOD36442"/>
    <property type="gene ID" value="EMIHUDRAFT_226497"/>
</dbReference>
<keyword evidence="2" id="KW-0560">Oxidoreductase</keyword>
<dbReference type="KEGG" id="ehx:EMIHUDRAFT_226497"/>
<evidence type="ECO:0000313" key="4">
    <source>
        <dbReference type="EnsemblProtists" id="EOD36442"/>
    </source>
</evidence>
<organism evidence="4 5">
    <name type="scientific">Emiliania huxleyi (strain CCMP1516)</name>
    <dbReference type="NCBI Taxonomy" id="280463"/>
    <lineage>
        <taxon>Eukaryota</taxon>
        <taxon>Haptista</taxon>
        <taxon>Haptophyta</taxon>
        <taxon>Prymnesiophyceae</taxon>
        <taxon>Isochrysidales</taxon>
        <taxon>Noelaerhabdaceae</taxon>
        <taxon>Emiliania</taxon>
    </lineage>
</organism>
<protein>
    <recommendedName>
        <fullName evidence="6">Cysteine dioxygenase</fullName>
    </recommendedName>
</protein>
<keyword evidence="3" id="KW-0408">Iron</keyword>
<sequence>MHVYADAALSIGIFVLPAGASIPLHDHPGMSVLSQLLYGSLHVTSQTGERRMRCAPPTERVVRAPAPPLRLDPLRGNIHEFDTAVFDVLTPPYNDFAGRSCHYYSAAAQEDNAVELREVPWPSGLVIASAPYRGPPCGPEVSSY</sequence>
<evidence type="ECO:0000256" key="3">
    <source>
        <dbReference type="ARBA" id="ARBA00023004"/>
    </source>
</evidence>
<dbReference type="GeneID" id="17281713"/>
<dbReference type="RefSeq" id="XP_005788871.1">
    <property type="nucleotide sequence ID" value="XM_005788814.1"/>
</dbReference>
<name>A0A0D3KL07_EMIH1</name>
<reference evidence="4" key="2">
    <citation type="submission" date="2024-10" db="UniProtKB">
        <authorList>
            <consortium name="EnsemblProtists"/>
        </authorList>
    </citation>
    <scope>IDENTIFICATION</scope>
</reference>
<dbReference type="OMA" id="MGGEDAM"/>
<dbReference type="SUPFAM" id="SSF51182">
    <property type="entry name" value="RmlC-like cupins"/>
    <property type="match status" value="1"/>
</dbReference>
<dbReference type="AlphaFoldDB" id="A0A0D3KL07"/>
<evidence type="ECO:0000313" key="5">
    <source>
        <dbReference type="Proteomes" id="UP000013827"/>
    </source>
</evidence>
<keyword evidence="5" id="KW-1185">Reference proteome</keyword>
<dbReference type="InterPro" id="IPR011051">
    <property type="entry name" value="RmlC_Cupin_sf"/>
</dbReference>
<evidence type="ECO:0008006" key="6">
    <source>
        <dbReference type="Google" id="ProtNLM"/>
    </source>
</evidence>
<dbReference type="CDD" id="cd20289">
    <property type="entry name" value="cupin_ADO"/>
    <property type="match status" value="1"/>
</dbReference>
<dbReference type="PaxDb" id="2903-EOD36442"/>
<proteinExistence type="predicted"/>
<dbReference type="eggNOG" id="KOG4281">
    <property type="taxonomic scope" value="Eukaryota"/>
</dbReference>
<dbReference type="Proteomes" id="UP000013827">
    <property type="component" value="Unassembled WGS sequence"/>
</dbReference>
<keyword evidence="1" id="KW-0479">Metal-binding</keyword>